<dbReference type="NCBIfam" id="TIGR03696">
    <property type="entry name" value="Rhs_assc_core"/>
    <property type="match status" value="1"/>
</dbReference>
<reference evidence="1 2" key="1">
    <citation type="submission" date="2023-07" db="EMBL/GenBank/DDBJ databases">
        <title>Pathogens genome sequencing project 196.</title>
        <authorList>
            <person name="Cao X."/>
        </authorList>
    </citation>
    <scope>NUCLEOTIDE SEQUENCE [LARGE SCALE GENOMIC DNA]</scope>
    <source>
        <strain evidence="1 2">SM41</strain>
    </source>
</reference>
<dbReference type="Gene3D" id="2.180.10.10">
    <property type="entry name" value="RHS repeat-associated core"/>
    <property type="match status" value="1"/>
</dbReference>
<accession>A0ABD5BJN4</accession>
<dbReference type="RefSeq" id="WP_237446153.1">
    <property type="nucleotide sequence ID" value="NZ_JAVIOY010000026.1"/>
</dbReference>
<evidence type="ECO:0000313" key="1">
    <source>
        <dbReference type="EMBL" id="MDQ9556715.1"/>
    </source>
</evidence>
<proteinExistence type="predicted"/>
<name>A0ABD5BJN4_SERMA</name>
<dbReference type="InterPro" id="IPR022385">
    <property type="entry name" value="Rhs_assc_core"/>
</dbReference>
<feature type="non-terminal residue" evidence="1">
    <location>
        <position position="1"/>
    </location>
</feature>
<sequence length="162" mass="18026">TTQDPIGLRGGLNLYQYALNPLMWVDPLGLMSCGASKGFARKDRIARRWVDKLSGKKPADVDAFLTSRGWAKHYPQAGRPEAIQHTQYVRTTKSGATYKLDYHPGGNASQPNIHGNDYWKVYKVENGEDVVFGRIGHGEFKNYDLIKDSPVYVDGVIKNGGV</sequence>
<dbReference type="Proteomes" id="UP001234811">
    <property type="component" value="Unassembled WGS sequence"/>
</dbReference>
<dbReference type="EMBL" id="JAVIPQ010000227">
    <property type="protein sequence ID" value="MDQ9556715.1"/>
    <property type="molecule type" value="Genomic_DNA"/>
</dbReference>
<comment type="caution">
    <text evidence="1">The sequence shown here is derived from an EMBL/GenBank/DDBJ whole genome shotgun (WGS) entry which is preliminary data.</text>
</comment>
<organism evidence="1 2">
    <name type="scientific">Serratia marcescens</name>
    <dbReference type="NCBI Taxonomy" id="615"/>
    <lineage>
        <taxon>Bacteria</taxon>
        <taxon>Pseudomonadati</taxon>
        <taxon>Pseudomonadota</taxon>
        <taxon>Gammaproteobacteria</taxon>
        <taxon>Enterobacterales</taxon>
        <taxon>Yersiniaceae</taxon>
        <taxon>Serratia</taxon>
    </lineage>
</organism>
<gene>
    <name evidence="1" type="ORF">RF091_14480</name>
</gene>
<dbReference type="AlphaFoldDB" id="A0ABD5BJN4"/>
<protein>
    <submittedName>
        <fullName evidence="1">RHS repeat-associated core domain-containing protein</fullName>
    </submittedName>
</protein>
<evidence type="ECO:0000313" key="2">
    <source>
        <dbReference type="Proteomes" id="UP001234811"/>
    </source>
</evidence>